<dbReference type="GO" id="GO:0016651">
    <property type="term" value="F:oxidoreductase activity, acting on NAD(P)H"/>
    <property type="evidence" value="ECO:0007669"/>
    <property type="project" value="UniProtKB-ARBA"/>
</dbReference>
<feature type="domain" description="Flavodoxin-like" evidence="1">
    <location>
        <begin position="3"/>
        <end position="157"/>
    </location>
</feature>
<dbReference type="AlphaFoldDB" id="A0A1G8KED5"/>
<protein>
    <submittedName>
        <fullName evidence="2">Flavodoxin-like fold</fullName>
    </submittedName>
</protein>
<dbReference type="EMBL" id="FNDZ01000002">
    <property type="protein sequence ID" value="SDI41787.1"/>
    <property type="molecule type" value="Genomic_DNA"/>
</dbReference>
<evidence type="ECO:0000313" key="3">
    <source>
        <dbReference type="Proteomes" id="UP000183255"/>
    </source>
</evidence>
<name>A0A1G8KED5_9CLOT</name>
<dbReference type="RefSeq" id="WP_031577837.1">
    <property type="nucleotide sequence ID" value="NZ_FNDZ01000002.1"/>
</dbReference>
<dbReference type="Gene3D" id="3.40.50.360">
    <property type="match status" value="1"/>
</dbReference>
<reference evidence="2 3" key="1">
    <citation type="submission" date="2016-10" db="EMBL/GenBank/DDBJ databases">
        <authorList>
            <person name="de Groot N.N."/>
        </authorList>
    </citation>
    <scope>NUCLEOTIDE SEQUENCE [LARGE SCALE GENOMIC DNA]</scope>
    <source>
        <strain evidence="2 3">CGMCC 1.5058</strain>
    </source>
</reference>
<sequence length="157" mass="17556">MKIALVIHSKTGNTLSVADKLKETLTKLNHEVTILPLSPLNPDVSKVSEVKLASMPEVKGFDVLILGAPVWGFKLSPVMQYYIANTVIPPSMAVYVFVTQYFPIAFLGGNSAIRGYEKHLSLKKQKVKKAYVIGWSNQRKREQSIRFFLKDLPALLP</sequence>
<evidence type="ECO:0000259" key="1">
    <source>
        <dbReference type="PROSITE" id="PS50902"/>
    </source>
</evidence>
<dbReference type="InterPro" id="IPR029039">
    <property type="entry name" value="Flavoprotein-like_sf"/>
</dbReference>
<dbReference type="SUPFAM" id="SSF52218">
    <property type="entry name" value="Flavoproteins"/>
    <property type="match status" value="1"/>
</dbReference>
<organism evidence="2 3">
    <name type="scientific">Proteiniclasticum ruminis</name>
    <dbReference type="NCBI Taxonomy" id="398199"/>
    <lineage>
        <taxon>Bacteria</taxon>
        <taxon>Bacillati</taxon>
        <taxon>Bacillota</taxon>
        <taxon>Clostridia</taxon>
        <taxon>Eubacteriales</taxon>
        <taxon>Clostridiaceae</taxon>
        <taxon>Proteiniclasticum</taxon>
    </lineage>
</organism>
<accession>A0A1G8KED5</accession>
<dbReference type="PROSITE" id="PS50902">
    <property type="entry name" value="FLAVODOXIN_LIKE"/>
    <property type="match status" value="1"/>
</dbReference>
<dbReference type="Proteomes" id="UP000183255">
    <property type="component" value="Unassembled WGS sequence"/>
</dbReference>
<dbReference type="GO" id="GO:0010181">
    <property type="term" value="F:FMN binding"/>
    <property type="evidence" value="ECO:0007669"/>
    <property type="project" value="InterPro"/>
</dbReference>
<gene>
    <name evidence="2" type="ORF">SAMN05421804_102292</name>
</gene>
<evidence type="ECO:0000313" key="2">
    <source>
        <dbReference type="EMBL" id="SDI41787.1"/>
    </source>
</evidence>
<dbReference type="InterPro" id="IPR008254">
    <property type="entry name" value="Flavodoxin/NO_synth"/>
</dbReference>
<proteinExistence type="predicted"/>